<dbReference type="InterPro" id="IPR032675">
    <property type="entry name" value="LRR_dom_sf"/>
</dbReference>
<dbReference type="InterPro" id="IPR001611">
    <property type="entry name" value="Leu-rich_rpt"/>
</dbReference>
<dbReference type="Pfam" id="PF13855">
    <property type="entry name" value="LRR_8"/>
    <property type="match status" value="2"/>
</dbReference>
<reference evidence="7 8" key="1">
    <citation type="submission" date="2022-12" db="EMBL/GenBank/DDBJ databases">
        <title>Chromosome-level genome assembly of true bugs.</title>
        <authorList>
            <person name="Ma L."/>
            <person name="Li H."/>
        </authorList>
    </citation>
    <scope>NUCLEOTIDE SEQUENCE [LARGE SCALE GENOMIC DNA]</scope>
    <source>
        <strain evidence="7">Lab_2022b</strain>
    </source>
</reference>
<protein>
    <recommendedName>
        <fullName evidence="6">LRRCT domain-containing protein</fullName>
    </recommendedName>
</protein>
<feature type="transmembrane region" description="Helical" evidence="4">
    <location>
        <begin position="412"/>
        <end position="436"/>
    </location>
</feature>
<evidence type="ECO:0000259" key="6">
    <source>
        <dbReference type="SMART" id="SM00082"/>
    </source>
</evidence>
<keyword evidence="4" id="KW-0812">Transmembrane</keyword>
<organism evidence="7 8">
    <name type="scientific">Rhynocoris fuscipes</name>
    <dbReference type="NCBI Taxonomy" id="488301"/>
    <lineage>
        <taxon>Eukaryota</taxon>
        <taxon>Metazoa</taxon>
        <taxon>Ecdysozoa</taxon>
        <taxon>Arthropoda</taxon>
        <taxon>Hexapoda</taxon>
        <taxon>Insecta</taxon>
        <taxon>Pterygota</taxon>
        <taxon>Neoptera</taxon>
        <taxon>Paraneoptera</taxon>
        <taxon>Hemiptera</taxon>
        <taxon>Heteroptera</taxon>
        <taxon>Panheteroptera</taxon>
        <taxon>Cimicomorpha</taxon>
        <taxon>Reduviidae</taxon>
        <taxon>Harpactorinae</taxon>
        <taxon>Harpactorini</taxon>
        <taxon>Rhynocoris</taxon>
    </lineage>
</organism>
<keyword evidence="8" id="KW-1185">Reference proteome</keyword>
<keyword evidence="4" id="KW-1133">Transmembrane helix</keyword>
<feature type="chain" id="PRO_5043810839" description="LRRCT domain-containing protein" evidence="5">
    <location>
        <begin position="20"/>
        <end position="461"/>
    </location>
</feature>
<accession>A0AAW1CJE6</accession>
<keyword evidence="4" id="KW-0472">Membrane</keyword>
<evidence type="ECO:0000256" key="4">
    <source>
        <dbReference type="SAM" id="Phobius"/>
    </source>
</evidence>
<dbReference type="InterPro" id="IPR000483">
    <property type="entry name" value="Cys-rich_flank_reg_C"/>
</dbReference>
<dbReference type="PANTHER" id="PTHR24373">
    <property type="entry name" value="SLIT RELATED LEUCINE-RICH REPEAT NEURONAL PROTEIN"/>
    <property type="match status" value="1"/>
</dbReference>
<dbReference type="GO" id="GO:0071944">
    <property type="term" value="C:cell periphery"/>
    <property type="evidence" value="ECO:0007669"/>
    <property type="project" value="UniProtKB-ARBA"/>
</dbReference>
<keyword evidence="2 5" id="KW-0732">Signal</keyword>
<comment type="caution">
    <text evidence="7">The sequence shown here is derived from an EMBL/GenBank/DDBJ whole genome shotgun (WGS) entry which is preliminary data.</text>
</comment>
<dbReference type="InterPro" id="IPR050328">
    <property type="entry name" value="Dev_Immune_Receptor"/>
</dbReference>
<proteinExistence type="predicted"/>
<keyword evidence="3" id="KW-0677">Repeat</keyword>
<dbReference type="Gene3D" id="3.80.10.10">
    <property type="entry name" value="Ribonuclease Inhibitor"/>
    <property type="match status" value="3"/>
</dbReference>
<dbReference type="PRINTS" id="PR00019">
    <property type="entry name" value="LEURICHRPT"/>
</dbReference>
<dbReference type="AlphaFoldDB" id="A0AAW1CJE6"/>
<name>A0AAW1CJE6_9HEMI</name>
<dbReference type="SUPFAM" id="SSF52058">
    <property type="entry name" value="L domain-like"/>
    <property type="match status" value="1"/>
</dbReference>
<dbReference type="PANTHER" id="PTHR24373:SF275">
    <property type="entry name" value="TIR DOMAIN-CONTAINING PROTEIN"/>
    <property type="match status" value="1"/>
</dbReference>
<dbReference type="SMART" id="SM00369">
    <property type="entry name" value="LRR_TYP"/>
    <property type="match status" value="5"/>
</dbReference>
<sequence>MKLISVLIVFIFTVSKIHGLESSACKICSCSDGNLDCSSRKLEHHLNDTDLEGTTFQLVNFDQNLIIHLKAFPVMTAVKLSFRHNGITVIDQAAFRQVKNLTEIDLSHNHLTSKELKPHCFMGTYSPENYEPLSSLKILRLSGNSLHTLHPDIFEHLPNLRELSLDSNPFKVIDKLTTIAIASQQQLQVLDLSSIKISKLPTTMLHTPRYLEVLNLSSNAFKSIPISIGEAEESLRVLILDNNPITHIDSIPLLKNLEVLHINYMQELVNISSGALKKLPRLKELSICHNPNLQHIAENALSGEEHEQEWPPLQKLYINNNKLGYLGQAFLSRWDHLTDLDVSMNPWVCDCKNQWFLSTLVPQFSSVNNQKAFYMMCDEPEEMRGRSLVNLSRASVEMRCLDIRGSRPEKDALVLVAVLIGLLLAVPLAMALFALYQRIYGQTSPLVRFSYHRASFVDTLS</sequence>
<evidence type="ECO:0000256" key="5">
    <source>
        <dbReference type="SAM" id="SignalP"/>
    </source>
</evidence>
<evidence type="ECO:0000256" key="1">
    <source>
        <dbReference type="ARBA" id="ARBA00022614"/>
    </source>
</evidence>
<evidence type="ECO:0000256" key="3">
    <source>
        <dbReference type="ARBA" id="ARBA00022737"/>
    </source>
</evidence>
<evidence type="ECO:0000313" key="8">
    <source>
        <dbReference type="Proteomes" id="UP001461498"/>
    </source>
</evidence>
<keyword evidence="1" id="KW-0433">Leucine-rich repeat</keyword>
<feature type="domain" description="LRRCT" evidence="6">
    <location>
        <begin position="345"/>
        <end position="401"/>
    </location>
</feature>
<dbReference type="PROSITE" id="PS51450">
    <property type="entry name" value="LRR"/>
    <property type="match status" value="1"/>
</dbReference>
<dbReference type="Proteomes" id="UP001461498">
    <property type="component" value="Unassembled WGS sequence"/>
</dbReference>
<evidence type="ECO:0000256" key="2">
    <source>
        <dbReference type="ARBA" id="ARBA00022729"/>
    </source>
</evidence>
<dbReference type="SMART" id="SM00082">
    <property type="entry name" value="LRRCT"/>
    <property type="match status" value="1"/>
</dbReference>
<gene>
    <name evidence="7" type="ORF">O3M35_004079</name>
</gene>
<evidence type="ECO:0000313" key="7">
    <source>
        <dbReference type="EMBL" id="KAK9498215.1"/>
    </source>
</evidence>
<dbReference type="InterPro" id="IPR003591">
    <property type="entry name" value="Leu-rich_rpt_typical-subtyp"/>
</dbReference>
<dbReference type="EMBL" id="JAPXFL010000013">
    <property type="protein sequence ID" value="KAK9498215.1"/>
    <property type="molecule type" value="Genomic_DNA"/>
</dbReference>
<feature type="signal peptide" evidence="5">
    <location>
        <begin position="1"/>
        <end position="19"/>
    </location>
</feature>